<dbReference type="Pfam" id="PF00248">
    <property type="entry name" value="Aldo_ket_red"/>
    <property type="match status" value="1"/>
</dbReference>
<dbReference type="InterPro" id="IPR023210">
    <property type="entry name" value="NADP_OxRdtase_dom"/>
</dbReference>
<dbReference type="PROSITE" id="PS00063">
    <property type="entry name" value="ALDOKETO_REDUCTASE_3"/>
    <property type="match status" value="1"/>
</dbReference>
<proteinExistence type="predicted"/>
<feature type="site" description="Lowers pKa of active site Tyr" evidence="4">
    <location>
        <position position="82"/>
    </location>
</feature>
<dbReference type="PRINTS" id="PR00069">
    <property type="entry name" value="ALDKETRDTASE"/>
</dbReference>
<gene>
    <name evidence="6" type="ORF">g5191</name>
</gene>
<keyword evidence="1" id="KW-0560">Oxidoreductase</keyword>
<dbReference type="AlphaFoldDB" id="A0A5P8N8S8"/>
<dbReference type="InterPro" id="IPR018170">
    <property type="entry name" value="Aldo/ket_reductase_CS"/>
</dbReference>
<feature type="binding site" evidence="3">
    <location>
        <position position="116"/>
    </location>
    <ligand>
        <name>substrate</name>
    </ligand>
</feature>
<dbReference type="EMBL" id="MK890700">
    <property type="protein sequence ID" value="QFR37205.1"/>
    <property type="molecule type" value="Genomic_DNA"/>
</dbReference>
<dbReference type="FunFam" id="3.20.20.100:FF:000002">
    <property type="entry name" value="2,5-diketo-D-gluconic acid reductase A"/>
    <property type="match status" value="1"/>
</dbReference>
<evidence type="ECO:0000259" key="5">
    <source>
        <dbReference type="Pfam" id="PF00248"/>
    </source>
</evidence>
<dbReference type="GO" id="GO:0016616">
    <property type="term" value="F:oxidoreductase activity, acting on the CH-OH group of donors, NAD or NADP as acceptor"/>
    <property type="evidence" value="ECO:0007669"/>
    <property type="project" value="UniProtKB-ARBA"/>
</dbReference>
<reference evidence="6" key="1">
    <citation type="journal article" date="2019" name="Front. Microbiol.">
        <title>An Overview of Genes From Cyberlindnera americana, a Symbiont Yeast Isolated From the Gut of the Bark Beetle Dendroctonus rhizophagus (Curculionidae: Scolytinae), Involved in the Detoxification Process Using Genome and Transcriptome Data.</title>
        <authorList>
            <person name="Soto-Robles L.V."/>
            <person name="Torres-Banda V."/>
            <person name="Rivera-Orduna F.N."/>
            <person name="Curiel-Quesada E."/>
            <person name="Hidalgo-Lara M.E."/>
            <person name="Zuniga G."/>
        </authorList>
    </citation>
    <scope>NUCLEOTIDE SEQUENCE</scope>
    <source>
        <strain evidence="6">ChDrAdgY46</strain>
    </source>
</reference>
<dbReference type="PROSITE" id="PS00062">
    <property type="entry name" value="ALDOKETO_REDUCTASE_2"/>
    <property type="match status" value="1"/>
</dbReference>
<accession>A0A5P8N8S8</accession>
<evidence type="ECO:0000256" key="2">
    <source>
        <dbReference type="PIRSR" id="PIRSR000097-1"/>
    </source>
</evidence>
<name>A0A5P8N8S8_9ASCO</name>
<feature type="active site" description="Proton donor" evidence="2">
    <location>
        <position position="53"/>
    </location>
</feature>
<dbReference type="SUPFAM" id="SSF51430">
    <property type="entry name" value="NAD(P)-linked oxidoreductase"/>
    <property type="match status" value="1"/>
</dbReference>
<organism evidence="6">
    <name type="scientific">Cyberlindnera americana</name>
    <dbReference type="NCBI Taxonomy" id="36016"/>
    <lineage>
        <taxon>Eukaryota</taxon>
        <taxon>Fungi</taxon>
        <taxon>Dikarya</taxon>
        <taxon>Ascomycota</taxon>
        <taxon>Saccharomycotina</taxon>
        <taxon>Saccharomycetes</taxon>
        <taxon>Phaffomycetales</taxon>
        <taxon>Phaffomycetaceae</taxon>
        <taxon>Cyberlindnera</taxon>
    </lineage>
</organism>
<evidence type="ECO:0000313" key="6">
    <source>
        <dbReference type="EMBL" id="QFR37205.1"/>
    </source>
</evidence>
<dbReference type="PANTHER" id="PTHR43827">
    <property type="entry name" value="2,5-DIKETO-D-GLUCONIC ACID REDUCTASE"/>
    <property type="match status" value="1"/>
</dbReference>
<dbReference type="PANTHER" id="PTHR43827:SF13">
    <property type="entry name" value="ALDO_KETO REDUCTASE FAMILY PROTEIN"/>
    <property type="match status" value="1"/>
</dbReference>
<sequence length="286" mass="32580">MTISKNILYTLNNDLKIPGNGFGLYKVAHGEVRGIIHEALRVGYRHFDTAKYYQNEQEVADEISSYIHLNNIERVDIFYTTKIWDDDHGYESAKIAIQQSLEKAKALGCIDLFLIHSPQSNKEKRLGTYQALQEAVSAGMVKSIGVSNYGIPHLEELLNWEGLKIKPVVNQVELHPWMPRIELREYCKSKGILMEAYAPITRGKKFTDPGLISIAKKHGCSPADVLIRWSFDQGFIVLVKTSTVSRIEGNFNVVERVTLDEDDIKLLHKPDSHEKCTYWDPTLYEG</sequence>
<feature type="domain" description="NADP-dependent oxidoreductase" evidence="5">
    <location>
        <begin position="30"/>
        <end position="268"/>
    </location>
</feature>
<dbReference type="InterPro" id="IPR036812">
    <property type="entry name" value="NAD(P)_OxRdtase_dom_sf"/>
</dbReference>
<evidence type="ECO:0000256" key="3">
    <source>
        <dbReference type="PIRSR" id="PIRSR000097-2"/>
    </source>
</evidence>
<evidence type="ECO:0000256" key="1">
    <source>
        <dbReference type="ARBA" id="ARBA00023002"/>
    </source>
</evidence>
<dbReference type="PIRSF" id="PIRSF000097">
    <property type="entry name" value="AKR"/>
    <property type="match status" value="1"/>
</dbReference>
<evidence type="ECO:0000256" key="4">
    <source>
        <dbReference type="PIRSR" id="PIRSR000097-3"/>
    </source>
</evidence>
<protein>
    <submittedName>
        <fullName evidence="6">Aldo-keto reductase</fullName>
    </submittedName>
</protein>
<dbReference type="CDD" id="cd19071">
    <property type="entry name" value="AKR_AKR1-5-like"/>
    <property type="match status" value="1"/>
</dbReference>
<dbReference type="Gene3D" id="3.20.20.100">
    <property type="entry name" value="NADP-dependent oxidoreductase domain"/>
    <property type="match status" value="1"/>
</dbReference>
<dbReference type="InterPro" id="IPR020471">
    <property type="entry name" value="AKR"/>
</dbReference>